<evidence type="ECO:0000313" key="2">
    <source>
        <dbReference type="Proteomes" id="UP001386955"/>
    </source>
</evidence>
<proteinExistence type="predicted"/>
<sequence length="70" mass="8020">MVSLGRQFQENAVFAFVFIKDVYPPIKKDSDSRSFNRIINQKISASGLKVLGSTFRELPGDSELEIEYEY</sequence>
<evidence type="ECO:0000313" key="1">
    <source>
        <dbReference type="EMBL" id="KAK7379791.1"/>
    </source>
</evidence>
<dbReference type="Proteomes" id="UP001386955">
    <property type="component" value="Unassembled WGS sequence"/>
</dbReference>
<keyword evidence="2" id="KW-1185">Reference proteome</keyword>
<protein>
    <submittedName>
        <fullName evidence="1">Uncharacterized protein</fullName>
    </submittedName>
</protein>
<accession>A0AAN9RNW7</accession>
<dbReference type="AlphaFoldDB" id="A0AAN9RNW7"/>
<dbReference type="EMBL" id="JAYMYS010000016">
    <property type="protein sequence ID" value="KAK7379791.1"/>
    <property type="molecule type" value="Genomic_DNA"/>
</dbReference>
<reference evidence="1 2" key="1">
    <citation type="submission" date="2024-01" db="EMBL/GenBank/DDBJ databases">
        <title>The genomes of 5 underutilized Papilionoideae crops provide insights into root nodulation and disease resistanc.</title>
        <authorList>
            <person name="Jiang F."/>
        </authorList>
    </citation>
    <scope>NUCLEOTIDE SEQUENCE [LARGE SCALE GENOMIC DNA]</scope>
    <source>
        <strain evidence="1">DUOXIRENSHENG_FW03</strain>
        <tissue evidence="1">Leaves</tissue>
    </source>
</reference>
<organism evidence="1 2">
    <name type="scientific">Psophocarpus tetragonolobus</name>
    <name type="common">Winged bean</name>
    <name type="synonym">Dolichos tetragonolobus</name>
    <dbReference type="NCBI Taxonomy" id="3891"/>
    <lineage>
        <taxon>Eukaryota</taxon>
        <taxon>Viridiplantae</taxon>
        <taxon>Streptophyta</taxon>
        <taxon>Embryophyta</taxon>
        <taxon>Tracheophyta</taxon>
        <taxon>Spermatophyta</taxon>
        <taxon>Magnoliopsida</taxon>
        <taxon>eudicotyledons</taxon>
        <taxon>Gunneridae</taxon>
        <taxon>Pentapetalae</taxon>
        <taxon>rosids</taxon>
        <taxon>fabids</taxon>
        <taxon>Fabales</taxon>
        <taxon>Fabaceae</taxon>
        <taxon>Papilionoideae</taxon>
        <taxon>50 kb inversion clade</taxon>
        <taxon>NPAAA clade</taxon>
        <taxon>indigoferoid/millettioid clade</taxon>
        <taxon>Phaseoleae</taxon>
        <taxon>Psophocarpus</taxon>
    </lineage>
</organism>
<name>A0AAN9RNW7_PSOTE</name>
<comment type="caution">
    <text evidence="1">The sequence shown here is derived from an EMBL/GenBank/DDBJ whole genome shotgun (WGS) entry which is preliminary data.</text>
</comment>
<gene>
    <name evidence="1" type="ORF">VNO78_34311</name>
</gene>